<dbReference type="CDD" id="cd01483">
    <property type="entry name" value="E1_enzyme_family"/>
    <property type="match status" value="1"/>
</dbReference>
<protein>
    <submittedName>
        <fullName evidence="3">ThiF family adenylyltransferase</fullName>
    </submittedName>
</protein>
<dbReference type="InterPro" id="IPR045886">
    <property type="entry name" value="ThiF/MoeB/HesA"/>
</dbReference>
<dbReference type="RefSeq" id="WP_264743251.1">
    <property type="nucleotide sequence ID" value="NZ_JAPDHV010000003.1"/>
</dbReference>
<feature type="domain" description="DUF6791" evidence="2">
    <location>
        <begin position="10"/>
        <end position="159"/>
    </location>
</feature>
<reference evidence="3" key="1">
    <citation type="submission" date="2022-10" db="EMBL/GenBank/DDBJ databases">
        <title>Chryseobacterium babae sp. nov. isolated from the gut of the beetle Oryctes rhinoceros, and Chryseobacterium kimseyorum sp. nov., isolated from a stick insect rearing cage.</title>
        <authorList>
            <person name="Shelomi M."/>
            <person name="Han C.-J."/>
            <person name="Chen W.-M."/>
            <person name="Chen H.-K."/>
            <person name="Liaw S.-J."/>
            <person name="Muhle E."/>
            <person name="Clermont D."/>
        </authorList>
    </citation>
    <scope>NUCLEOTIDE SEQUENCE</scope>
    <source>
        <strain evidence="3">WLa1L2M3</strain>
    </source>
</reference>
<evidence type="ECO:0000259" key="2">
    <source>
        <dbReference type="Pfam" id="PF20590"/>
    </source>
</evidence>
<dbReference type="InterPro" id="IPR046741">
    <property type="entry name" value="DUF6791"/>
</dbReference>
<dbReference type="Proteomes" id="UP001163719">
    <property type="component" value="Unassembled WGS sequence"/>
</dbReference>
<keyword evidence="3" id="KW-0808">Transferase</keyword>
<dbReference type="NCBIfam" id="NF004804">
    <property type="entry name" value="PRK06153.1-3"/>
    <property type="match status" value="1"/>
</dbReference>
<dbReference type="PANTHER" id="PTHR43267">
    <property type="entry name" value="TRNA THREONYLCARBAMOYLADENOSINE DEHYDRATASE"/>
    <property type="match status" value="1"/>
</dbReference>
<feature type="domain" description="THIF-type NAD/FAD binding fold" evidence="1">
    <location>
        <begin position="171"/>
        <end position="298"/>
    </location>
</feature>
<dbReference type="NCBIfam" id="NF004805">
    <property type="entry name" value="PRK06153.1-4"/>
    <property type="match status" value="1"/>
</dbReference>
<evidence type="ECO:0000313" key="4">
    <source>
        <dbReference type="Proteomes" id="UP001163719"/>
    </source>
</evidence>
<dbReference type="Pfam" id="PF00899">
    <property type="entry name" value="ThiF"/>
    <property type="match status" value="1"/>
</dbReference>
<proteinExistence type="predicted"/>
<gene>
    <name evidence="3" type="ORF">OH806_08510</name>
</gene>
<name>A0ABT3HND5_9FLAO</name>
<accession>A0ABT3HND5</accession>
<dbReference type="EMBL" id="JAPDHV010000003">
    <property type="protein sequence ID" value="MCW3161306.1"/>
    <property type="molecule type" value="Genomic_DNA"/>
</dbReference>
<keyword evidence="4" id="KW-1185">Reference proteome</keyword>
<dbReference type="InterPro" id="IPR035985">
    <property type="entry name" value="Ubiquitin-activating_enz"/>
</dbReference>
<dbReference type="PANTHER" id="PTHR43267:SF1">
    <property type="entry name" value="TRNA THREONYLCARBAMOYLADENOSINE DEHYDRATASE"/>
    <property type="match status" value="1"/>
</dbReference>
<comment type="caution">
    <text evidence="3">The sequence shown here is derived from an EMBL/GenBank/DDBJ whole genome shotgun (WGS) entry which is preliminary data.</text>
</comment>
<dbReference type="GO" id="GO:0016779">
    <property type="term" value="F:nucleotidyltransferase activity"/>
    <property type="evidence" value="ECO:0007669"/>
    <property type="project" value="UniProtKB-KW"/>
</dbReference>
<dbReference type="Pfam" id="PF20590">
    <property type="entry name" value="DUF6791"/>
    <property type="match status" value="1"/>
</dbReference>
<evidence type="ECO:0000259" key="1">
    <source>
        <dbReference type="Pfam" id="PF00899"/>
    </source>
</evidence>
<dbReference type="SUPFAM" id="SSF69572">
    <property type="entry name" value="Activating enzymes of the ubiquitin-like proteins"/>
    <property type="match status" value="1"/>
</dbReference>
<dbReference type="InterPro" id="IPR000594">
    <property type="entry name" value="ThiF_NAD_FAD-bd"/>
</dbReference>
<keyword evidence="3" id="KW-0548">Nucleotidyltransferase</keyword>
<evidence type="ECO:0000313" key="3">
    <source>
        <dbReference type="EMBL" id="MCW3161306.1"/>
    </source>
</evidence>
<sequence length="392" mass="44138">MLQELINHSPDIHQLMNEGFSLEFKGGYLLIHHIPYVNTLREVKYGTLVSSLTLNGFTTVRPDNHVIQFIGDQPCDIKGIRINAIFHTDTSQDLGNGIVINRAFSNKPPEGYENYYEKFKRYAEIISAPAKSLNDSVTEVPCFPHRNLSENNVFQYVDTNSSRANIGFVNEKLSHLKVGIVGLGGTGAYILDFVAKTGVSEIHLIDNDVFSTHNAFRSPGAASFEELCSEISKVEYYKEKYSNMHRNIRSSKTFLNEENLEILSTLDFVFLCIDRNSARKNIAEYLCANGIAFIDVGLGADLVLDKITAMIRVSSFPVDFKGNLNKFLPFDETTDNAYNSNIQIAELNALNAGLAVIKWKKMYGFYQDLINENHSIYCLNSNQLTDECDFNT</sequence>
<organism evidence="3 4">
    <name type="scientific">Chryseobacterium oryctis</name>
    <dbReference type="NCBI Taxonomy" id="2952618"/>
    <lineage>
        <taxon>Bacteria</taxon>
        <taxon>Pseudomonadati</taxon>
        <taxon>Bacteroidota</taxon>
        <taxon>Flavobacteriia</taxon>
        <taxon>Flavobacteriales</taxon>
        <taxon>Weeksellaceae</taxon>
        <taxon>Chryseobacterium group</taxon>
        <taxon>Chryseobacterium</taxon>
    </lineage>
</organism>
<dbReference type="Gene3D" id="3.40.50.720">
    <property type="entry name" value="NAD(P)-binding Rossmann-like Domain"/>
    <property type="match status" value="1"/>
</dbReference>